<feature type="transmembrane region" description="Helical" evidence="7">
    <location>
        <begin position="15"/>
        <end position="38"/>
    </location>
</feature>
<accession>A0A2S5T9X7</accession>
<dbReference type="PANTHER" id="PTHR30625">
    <property type="entry name" value="PROTEIN TOLQ"/>
    <property type="match status" value="1"/>
</dbReference>
<feature type="domain" description="MotA/TolQ/ExbB proton channel" evidence="8">
    <location>
        <begin position="73"/>
        <end position="167"/>
    </location>
</feature>
<evidence type="ECO:0000256" key="4">
    <source>
        <dbReference type="ARBA" id="ARBA00022989"/>
    </source>
</evidence>
<reference evidence="10 11" key="1">
    <citation type="submission" date="2018-02" db="EMBL/GenBank/DDBJ databases">
        <title>Genome sequencing of Solimonas sp. HR-BB.</title>
        <authorList>
            <person name="Lee Y."/>
            <person name="Jeon C.O."/>
        </authorList>
    </citation>
    <scope>NUCLEOTIDE SEQUENCE [LARGE SCALE GENOMIC DNA]</scope>
    <source>
        <strain evidence="10 11">HR-BB</strain>
    </source>
</reference>
<evidence type="ECO:0000256" key="3">
    <source>
        <dbReference type="ARBA" id="ARBA00022692"/>
    </source>
</evidence>
<comment type="subcellular location">
    <subcellularLocation>
        <location evidence="1">Cell membrane</location>
        <topology evidence="1">Multi-pass membrane protein</topology>
    </subcellularLocation>
    <subcellularLocation>
        <location evidence="6">Membrane</location>
        <topology evidence="6">Multi-pass membrane protein</topology>
    </subcellularLocation>
</comment>
<evidence type="ECO:0000313" key="10">
    <source>
        <dbReference type="EMBL" id="PPE71800.1"/>
    </source>
</evidence>
<evidence type="ECO:0000256" key="1">
    <source>
        <dbReference type="ARBA" id="ARBA00004651"/>
    </source>
</evidence>
<protein>
    <submittedName>
        <fullName evidence="10">MotA/TolQ/ExbB proton channel family protein</fullName>
    </submittedName>
</protein>
<feature type="transmembrane region" description="Helical" evidence="7">
    <location>
        <begin position="94"/>
        <end position="112"/>
    </location>
</feature>
<evidence type="ECO:0000256" key="2">
    <source>
        <dbReference type="ARBA" id="ARBA00022475"/>
    </source>
</evidence>
<dbReference type="GO" id="GO:0005886">
    <property type="term" value="C:plasma membrane"/>
    <property type="evidence" value="ECO:0007669"/>
    <property type="project" value="UniProtKB-SubCell"/>
</dbReference>
<feature type="transmembrane region" description="Helical" evidence="7">
    <location>
        <begin position="132"/>
        <end position="154"/>
    </location>
</feature>
<name>A0A2S5T9X7_9GAMM</name>
<keyword evidence="6" id="KW-0653">Protein transport</keyword>
<dbReference type="Pfam" id="PF01618">
    <property type="entry name" value="MotA_ExbB"/>
    <property type="match status" value="1"/>
</dbReference>
<evidence type="ECO:0000313" key="11">
    <source>
        <dbReference type="Proteomes" id="UP000238220"/>
    </source>
</evidence>
<dbReference type="EMBL" id="PSNW01000024">
    <property type="protein sequence ID" value="PPE71800.1"/>
    <property type="molecule type" value="Genomic_DNA"/>
</dbReference>
<comment type="caution">
    <text evidence="10">The sequence shown here is derived from an EMBL/GenBank/DDBJ whole genome shotgun (WGS) entry which is preliminary data.</text>
</comment>
<keyword evidence="5 7" id="KW-0472">Membrane</keyword>
<organism evidence="10 11">
    <name type="scientific">Solimonas fluminis</name>
    <dbReference type="NCBI Taxonomy" id="2086571"/>
    <lineage>
        <taxon>Bacteria</taxon>
        <taxon>Pseudomonadati</taxon>
        <taxon>Pseudomonadota</taxon>
        <taxon>Gammaproteobacteria</taxon>
        <taxon>Nevskiales</taxon>
        <taxon>Nevskiaceae</taxon>
        <taxon>Solimonas</taxon>
    </lineage>
</organism>
<dbReference type="InterPro" id="IPR050790">
    <property type="entry name" value="ExbB/TolQ_transport"/>
</dbReference>
<keyword evidence="2" id="KW-1003">Cell membrane</keyword>
<gene>
    <name evidence="10" type="ORF">C3942_21695</name>
    <name evidence="9" type="ORF">C3942_21765</name>
</gene>
<keyword evidence="11" id="KW-1185">Reference proteome</keyword>
<evidence type="ECO:0000259" key="8">
    <source>
        <dbReference type="Pfam" id="PF01618"/>
    </source>
</evidence>
<evidence type="ECO:0000256" key="6">
    <source>
        <dbReference type="RuleBase" id="RU004057"/>
    </source>
</evidence>
<evidence type="ECO:0000256" key="5">
    <source>
        <dbReference type="ARBA" id="ARBA00023136"/>
    </source>
</evidence>
<dbReference type="PANTHER" id="PTHR30625:SF18">
    <property type="entry name" value="TONB2 ENERGY TRANSDUCTION SYSTEM INNER MEMBRANE COMPONENT EXBB"/>
    <property type="match status" value="1"/>
</dbReference>
<keyword evidence="4 7" id="KW-1133">Transmembrane helix</keyword>
<proteinExistence type="inferred from homology"/>
<dbReference type="EMBL" id="PSNW01000026">
    <property type="protein sequence ID" value="PPE71796.1"/>
    <property type="molecule type" value="Genomic_DNA"/>
</dbReference>
<dbReference type="AlphaFoldDB" id="A0A2S5T9X7"/>
<dbReference type="Proteomes" id="UP000238220">
    <property type="component" value="Unassembled WGS sequence"/>
</dbReference>
<dbReference type="GO" id="GO:0017038">
    <property type="term" value="P:protein import"/>
    <property type="evidence" value="ECO:0007669"/>
    <property type="project" value="TreeGrafter"/>
</dbReference>
<keyword evidence="3 7" id="KW-0812">Transmembrane</keyword>
<dbReference type="RefSeq" id="WP_104232463.1">
    <property type="nucleotide sequence ID" value="NZ_PSNW01000024.1"/>
</dbReference>
<dbReference type="InterPro" id="IPR002898">
    <property type="entry name" value="MotA_ExbB_proton_chnl"/>
</dbReference>
<sequence>MPEILLAPFHAVGQLILAGGPFVIWILVAGILMWTLIFERLWFYRTQLPVMTGQLLGQWQGRAEHQSWMSHQVRSAMISRLNGAMSENMPVLKVLIPMCPLLGLVGTVHGMLEVFDSMSILGSADARTMASGVSKAMNCTMTGLAVSVTGMYPVHHFQSKIRKQTELLADRFTF</sequence>
<dbReference type="OrthoDB" id="4045at2"/>
<evidence type="ECO:0000256" key="7">
    <source>
        <dbReference type="SAM" id="Phobius"/>
    </source>
</evidence>
<comment type="similarity">
    <text evidence="6">Belongs to the exbB/tolQ family.</text>
</comment>
<keyword evidence="6" id="KW-0813">Transport</keyword>
<evidence type="ECO:0000313" key="9">
    <source>
        <dbReference type="EMBL" id="PPE71796.1"/>
    </source>
</evidence>